<protein>
    <recommendedName>
        <fullName evidence="12">CTP synthase</fullName>
        <ecNumber evidence="3">6.3.4.2</ecNumber>
    </recommendedName>
</protein>
<dbReference type="AlphaFoldDB" id="A0A5E4LTW9"/>
<dbReference type="EC" id="6.3.4.2" evidence="3"/>
<dbReference type="SUPFAM" id="SSF52317">
    <property type="entry name" value="Class I glutamine amidotransferase-like"/>
    <property type="match status" value="1"/>
</dbReference>
<evidence type="ECO:0000256" key="3">
    <source>
        <dbReference type="ARBA" id="ARBA00012291"/>
    </source>
</evidence>
<dbReference type="FunFam" id="3.40.50.880:FF:000002">
    <property type="entry name" value="CTP synthase"/>
    <property type="match status" value="1"/>
</dbReference>
<gene>
    <name evidence="15" type="primary">pyrG</name>
    <name evidence="15" type="ORF">LFW2832_00922</name>
</gene>
<keyword evidence="8" id="KW-0460">Magnesium</keyword>
<dbReference type="InterPro" id="IPR033828">
    <property type="entry name" value="GATase1_CTP_Synthase"/>
</dbReference>
<evidence type="ECO:0000256" key="8">
    <source>
        <dbReference type="ARBA" id="ARBA00022842"/>
    </source>
</evidence>
<organism evidence="15 16">
    <name type="scientific">Candidatus Bilamarchaeum dharawalense</name>
    <dbReference type="NCBI Taxonomy" id="2885759"/>
    <lineage>
        <taxon>Archaea</taxon>
        <taxon>Candidatus Micrarchaeota</taxon>
        <taxon>Candidatus Micrarchaeia</taxon>
        <taxon>Candidatus Anstonellales</taxon>
        <taxon>Candidatus Bilamarchaeaceae</taxon>
        <taxon>Candidatus Bilamarchaeum</taxon>
    </lineage>
</organism>
<keyword evidence="9" id="KW-0315">Glutamine amidotransferase</keyword>
<dbReference type="Gene3D" id="3.40.50.880">
    <property type="match status" value="1"/>
</dbReference>
<dbReference type="GO" id="GO:0097268">
    <property type="term" value="C:cytoophidium"/>
    <property type="evidence" value="ECO:0007669"/>
    <property type="project" value="UniProtKB-ARBA"/>
</dbReference>
<dbReference type="GO" id="GO:0046872">
    <property type="term" value="F:metal ion binding"/>
    <property type="evidence" value="ECO:0007669"/>
    <property type="project" value="UniProtKB-KW"/>
</dbReference>
<dbReference type="NCBIfam" id="TIGR00337">
    <property type="entry name" value="PyrG"/>
    <property type="match status" value="1"/>
</dbReference>
<keyword evidence="10" id="KW-0665">Pyrimidine biosynthesis</keyword>
<evidence type="ECO:0000256" key="10">
    <source>
        <dbReference type="ARBA" id="ARBA00022975"/>
    </source>
</evidence>
<dbReference type="PANTHER" id="PTHR11550">
    <property type="entry name" value="CTP SYNTHASE"/>
    <property type="match status" value="1"/>
</dbReference>
<evidence type="ECO:0000256" key="2">
    <source>
        <dbReference type="ARBA" id="ARBA00007533"/>
    </source>
</evidence>
<dbReference type="GO" id="GO:0044210">
    <property type="term" value="P:'de novo' CTP biosynthetic process"/>
    <property type="evidence" value="ECO:0007669"/>
    <property type="project" value="UniProtKB-UniPathway"/>
</dbReference>
<evidence type="ECO:0000256" key="4">
    <source>
        <dbReference type="ARBA" id="ARBA00022598"/>
    </source>
</evidence>
<evidence type="ECO:0000256" key="6">
    <source>
        <dbReference type="ARBA" id="ARBA00022741"/>
    </source>
</evidence>
<dbReference type="UniPathway" id="UPA00159">
    <property type="reaction ID" value="UER00277"/>
</dbReference>
<dbReference type="PANTHER" id="PTHR11550:SF0">
    <property type="entry name" value="CTP SYNTHASE-RELATED"/>
    <property type="match status" value="1"/>
</dbReference>
<dbReference type="GO" id="GO:0042802">
    <property type="term" value="F:identical protein binding"/>
    <property type="evidence" value="ECO:0007669"/>
    <property type="project" value="TreeGrafter"/>
</dbReference>
<keyword evidence="5" id="KW-0479">Metal-binding</keyword>
<dbReference type="InterPro" id="IPR029062">
    <property type="entry name" value="Class_I_gatase-like"/>
</dbReference>
<evidence type="ECO:0000259" key="14">
    <source>
        <dbReference type="Pfam" id="PF06418"/>
    </source>
</evidence>
<sequence length="537" mass="60505">MLAKKTRFIVITGSIMSGLGKGIVTSSIAKLLEVRGFKVVPIKFDGYLNVDCGTMNPFRHGEVFVLDDGTEVDMDFGTYERFLNKSLSGMCSITGGKLFQRIIEKERKGEYLGRDVQFVPHLTDEIKNWVQNVGKENDADVVLVEVGGTVGDMENSYFIESMRQLYFEKHNMVFVQLTYVPSLSSGEPKTKPTQQATRLLQSLGIQPNIILTREQEKLSEESRKKISLYCSVPEEAVFDDPMVGTVYELPLVLEKQNLYKQLARQLELDPNKEPDLKEWQRRVSHIIEPKGTPLKIAIVGKYTAVKDAYISVKEALVHSAAAVNCGLDVCWVEASELEKVADISSALKQYDGIIVPGGFGTRGIEGKIKAIQYARENKVPYLGLCLGLQLMVVEYARNICGMKDANSTEFDKKTKYPVIDMLPEQQQISRMGGTMRLGAYECMISKNTIAHTAYKKEKVEERHRHRYEVNPEYVKQLTEKGLVISAIHPKNNIVEIAEWKESFGVATQAHIEWKSRLEEPAPIFVEFMKAAKTRAGQ</sequence>
<dbReference type="GO" id="GO:0005524">
    <property type="term" value="F:ATP binding"/>
    <property type="evidence" value="ECO:0007669"/>
    <property type="project" value="UniProtKB-KW"/>
</dbReference>
<comment type="catalytic activity">
    <reaction evidence="11">
        <text>UTP + L-glutamine + ATP + H2O = CTP + L-glutamate + ADP + phosphate + 2 H(+)</text>
        <dbReference type="Rhea" id="RHEA:26426"/>
        <dbReference type="ChEBI" id="CHEBI:15377"/>
        <dbReference type="ChEBI" id="CHEBI:15378"/>
        <dbReference type="ChEBI" id="CHEBI:29985"/>
        <dbReference type="ChEBI" id="CHEBI:30616"/>
        <dbReference type="ChEBI" id="CHEBI:37563"/>
        <dbReference type="ChEBI" id="CHEBI:43474"/>
        <dbReference type="ChEBI" id="CHEBI:46398"/>
        <dbReference type="ChEBI" id="CHEBI:58359"/>
        <dbReference type="ChEBI" id="CHEBI:456216"/>
        <dbReference type="EC" id="6.3.4.2"/>
    </reaction>
</comment>
<dbReference type="InterPro" id="IPR027417">
    <property type="entry name" value="P-loop_NTPase"/>
</dbReference>
<proteinExistence type="inferred from homology"/>
<dbReference type="Pfam" id="PF06418">
    <property type="entry name" value="CTP_synth_N"/>
    <property type="match status" value="1"/>
</dbReference>
<evidence type="ECO:0000259" key="13">
    <source>
        <dbReference type="Pfam" id="PF00117"/>
    </source>
</evidence>
<keyword evidence="6" id="KW-0547">Nucleotide-binding</keyword>
<dbReference type="InterPro" id="IPR017926">
    <property type="entry name" value="GATASE"/>
</dbReference>
<dbReference type="InterPro" id="IPR004468">
    <property type="entry name" value="CTP_synthase"/>
</dbReference>
<reference evidence="15 16" key="1">
    <citation type="submission" date="2019-08" db="EMBL/GenBank/DDBJ databases">
        <authorList>
            <person name="Vazquez-Campos X."/>
        </authorList>
    </citation>
    <scope>NUCLEOTIDE SEQUENCE [LARGE SCALE GENOMIC DNA]</scope>
    <source>
        <strain evidence="15">LFW-283_2</strain>
    </source>
</reference>
<dbReference type="Gene3D" id="3.40.50.300">
    <property type="entry name" value="P-loop containing nucleotide triphosphate hydrolases"/>
    <property type="match status" value="1"/>
</dbReference>
<dbReference type="CDD" id="cd01746">
    <property type="entry name" value="GATase1_CTP_Synthase"/>
    <property type="match status" value="1"/>
</dbReference>
<comment type="similarity">
    <text evidence="2">Belongs to the CTP synthase family.</text>
</comment>
<dbReference type="SUPFAM" id="SSF52540">
    <property type="entry name" value="P-loop containing nucleoside triphosphate hydrolases"/>
    <property type="match status" value="1"/>
</dbReference>
<evidence type="ECO:0000313" key="16">
    <source>
        <dbReference type="Proteomes" id="UP000789941"/>
    </source>
</evidence>
<dbReference type="Pfam" id="PF00117">
    <property type="entry name" value="GATase"/>
    <property type="match status" value="1"/>
</dbReference>
<accession>A0A5E4LTW9</accession>
<keyword evidence="4 15" id="KW-0436">Ligase</keyword>
<dbReference type="EMBL" id="CABMJJ010000009">
    <property type="protein sequence ID" value="VVC04397.1"/>
    <property type="molecule type" value="Genomic_DNA"/>
</dbReference>
<evidence type="ECO:0000313" key="15">
    <source>
        <dbReference type="EMBL" id="VVC04397.1"/>
    </source>
</evidence>
<dbReference type="InterPro" id="IPR017456">
    <property type="entry name" value="CTP_synthase_N"/>
</dbReference>
<evidence type="ECO:0000256" key="9">
    <source>
        <dbReference type="ARBA" id="ARBA00022962"/>
    </source>
</evidence>
<evidence type="ECO:0000256" key="5">
    <source>
        <dbReference type="ARBA" id="ARBA00022723"/>
    </source>
</evidence>
<dbReference type="GO" id="GO:0003883">
    <property type="term" value="F:CTP synthase activity"/>
    <property type="evidence" value="ECO:0007669"/>
    <property type="project" value="UniProtKB-EC"/>
</dbReference>
<dbReference type="PROSITE" id="PS51273">
    <property type="entry name" value="GATASE_TYPE_1"/>
    <property type="match status" value="1"/>
</dbReference>
<dbReference type="NCBIfam" id="NF003792">
    <property type="entry name" value="PRK05380.1"/>
    <property type="match status" value="1"/>
</dbReference>
<feature type="domain" description="CTP synthase N-terminal" evidence="14">
    <location>
        <begin position="7"/>
        <end position="268"/>
    </location>
</feature>
<dbReference type="CDD" id="cd03113">
    <property type="entry name" value="CTPS_N"/>
    <property type="match status" value="1"/>
</dbReference>
<name>A0A5E4LTW9_9ARCH</name>
<keyword evidence="7" id="KW-0067">ATP-binding</keyword>
<evidence type="ECO:0000256" key="11">
    <source>
        <dbReference type="ARBA" id="ARBA00047781"/>
    </source>
</evidence>
<dbReference type="Proteomes" id="UP000789941">
    <property type="component" value="Unassembled WGS sequence"/>
</dbReference>
<comment type="pathway">
    <text evidence="1">Pyrimidine metabolism; CTP biosynthesis via de novo pathway; CTP from UDP: step 2/2.</text>
</comment>
<evidence type="ECO:0000256" key="1">
    <source>
        <dbReference type="ARBA" id="ARBA00005171"/>
    </source>
</evidence>
<comment type="caution">
    <text evidence="15">The sequence shown here is derived from an EMBL/GenBank/DDBJ whole genome shotgun (WGS) entry which is preliminary data.</text>
</comment>
<feature type="domain" description="Glutamine amidotransferase" evidence="13">
    <location>
        <begin position="305"/>
        <end position="529"/>
    </location>
</feature>
<dbReference type="GO" id="GO:0019856">
    <property type="term" value="P:pyrimidine nucleobase biosynthetic process"/>
    <property type="evidence" value="ECO:0007669"/>
    <property type="project" value="TreeGrafter"/>
</dbReference>
<evidence type="ECO:0000256" key="12">
    <source>
        <dbReference type="ARBA" id="ARBA00070745"/>
    </source>
</evidence>
<evidence type="ECO:0000256" key="7">
    <source>
        <dbReference type="ARBA" id="ARBA00022840"/>
    </source>
</evidence>
<dbReference type="FunFam" id="3.40.50.300:FF:000009">
    <property type="entry name" value="CTP synthase"/>
    <property type="match status" value="1"/>
</dbReference>